<dbReference type="EMBL" id="VNKQ01000002">
    <property type="protein sequence ID" value="KAG0652708.1"/>
    <property type="molecule type" value="Genomic_DNA"/>
</dbReference>
<dbReference type="Pfam" id="PF25567">
    <property type="entry name" value="TPR_SYO1"/>
    <property type="match status" value="1"/>
</dbReference>
<evidence type="ECO:0000313" key="4">
    <source>
        <dbReference type="EMBL" id="KAG0652708.1"/>
    </source>
</evidence>
<dbReference type="InterPro" id="IPR057990">
    <property type="entry name" value="TPR_SYO1"/>
</dbReference>
<dbReference type="CDD" id="cd13394">
    <property type="entry name" value="Syo1_like"/>
    <property type="match status" value="1"/>
</dbReference>
<comment type="caution">
    <text evidence="4">The sequence shown here is derived from an EMBL/GenBank/DDBJ whole genome shotgun (WGS) entry which is preliminary data.</text>
</comment>
<feature type="region of interest" description="Disordered" evidence="2">
    <location>
        <begin position="339"/>
        <end position="395"/>
    </location>
</feature>
<dbReference type="Gene3D" id="1.25.10.10">
    <property type="entry name" value="Leucine-rich Repeat Variant"/>
    <property type="match status" value="2"/>
</dbReference>
<evidence type="ECO:0000313" key="5">
    <source>
        <dbReference type="Proteomes" id="UP000785200"/>
    </source>
</evidence>
<dbReference type="PANTHER" id="PTHR13347:SF1">
    <property type="entry name" value="HEAT REPEAT-CONTAINING PROTEIN 3"/>
    <property type="match status" value="1"/>
</dbReference>
<dbReference type="GO" id="GO:0051082">
    <property type="term" value="F:unfolded protein binding"/>
    <property type="evidence" value="ECO:0007669"/>
    <property type="project" value="TreeGrafter"/>
</dbReference>
<evidence type="ECO:0000259" key="3">
    <source>
        <dbReference type="Pfam" id="PF25567"/>
    </source>
</evidence>
<dbReference type="GO" id="GO:0042273">
    <property type="term" value="P:ribosomal large subunit biogenesis"/>
    <property type="evidence" value="ECO:0007669"/>
    <property type="project" value="TreeGrafter"/>
</dbReference>
<gene>
    <name evidence="4" type="ORF">D0Z07_0501</name>
</gene>
<accession>A0A9P7B0E9</accession>
<feature type="domain" description="SYO1-like TPR repeats" evidence="3">
    <location>
        <begin position="421"/>
        <end position="656"/>
    </location>
</feature>
<organism evidence="4 5">
    <name type="scientific">Hyphodiscus hymeniophilus</name>
    <dbReference type="NCBI Taxonomy" id="353542"/>
    <lineage>
        <taxon>Eukaryota</taxon>
        <taxon>Fungi</taxon>
        <taxon>Dikarya</taxon>
        <taxon>Ascomycota</taxon>
        <taxon>Pezizomycotina</taxon>
        <taxon>Leotiomycetes</taxon>
        <taxon>Helotiales</taxon>
        <taxon>Hyphodiscaceae</taxon>
        <taxon>Hyphodiscus</taxon>
    </lineage>
</organism>
<dbReference type="InterPro" id="IPR011989">
    <property type="entry name" value="ARM-like"/>
</dbReference>
<dbReference type="SUPFAM" id="SSF48371">
    <property type="entry name" value="ARM repeat"/>
    <property type="match status" value="1"/>
</dbReference>
<sequence>MGKPKPRNRTKDRSISTGKPAKGPSDPRILSALQDLQCADLKKKLFAASLIADLIKDPVTRKQLLREHIVKILIEQTLCDSNLETRTAGWKLLRDFAQEEEADFCVHLYRQDVIAAVEDVVKSIFLIVGSREAPFSSSPKAQQELIWNLIGSIVGLLSILSAAQDEILEAITEVPVLVNFPFGLLALESIPVELEFETLLCLSALTEDNKPLAEHILDNSFLLEGLKQIKDSGEAKAVPACSVLHNFFTAMQWYDHNTPMEGHSDAMILPALIQAMEVPQNNDTKGLSSSSSPDQVLQLAVEVIASIATCLQEALEHGIGHEKEFEGFGDDSIDIKQEMEHGVGSKDRKGKNMGSKDEDEDDEMDEDEESMNSEEIDADMDLVTGDGADDDDSPAEEVTLDRLVRKATPKLLNLFQSDGPIRSYALSALNNIAWTVSSIDFSTGHLNSLQKLWSSLSSRIWNEIITPVLSSNTADIDLASSVTSLAWALARSAQGVVEIQPGEHRKFMALYRASKTLNGPEQSGSTKGSEEPGDAFQGLGVKAIGVLGRLALSPAPIELNRDIGIFLLTVLADPNTSAADTVEAMNQIFDIYADKSNAFDEPVFWANGFYKHLEEILPKARKMAKGIDKRKFGELRARTDEAILNLARFLKYKRTERNGSN</sequence>
<feature type="region of interest" description="Disordered" evidence="2">
    <location>
        <begin position="1"/>
        <end position="27"/>
    </location>
</feature>
<dbReference type="GO" id="GO:0006606">
    <property type="term" value="P:protein import into nucleus"/>
    <property type="evidence" value="ECO:0007669"/>
    <property type="project" value="TreeGrafter"/>
</dbReference>
<feature type="compositionally biased region" description="Acidic residues" evidence="2">
    <location>
        <begin position="357"/>
        <end position="380"/>
    </location>
</feature>
<evidence type="ECO:0000256" key="1">
    <source>
        <dbReference type="ARBA" id="ARBA00049983"/>
    </source>
</evidence>
<dbReference type="AlphaFoldDB" id="A0A9P7B0E9"/>
<dbReference type="Proteomes" id="UP000785200">
    <property type="component" value="Unassembled WGS sequence"/>
</dbReference>
<reference evidence="4" key="1">
    <citation type="submission" date="2019-07" db="EMBL/GenBank/DDBJ databases">
        <title>Hyphodiscus hymeniophilus genome sequencing and assembly.</title>
        <authorList>
            <person name="Kramer G."/>
            <person name="Nodwell J."/>
        </authorList>
    </citation>
    <scope>NUCLEOTIDE SEQUENCE</scope>
    <source>
        <strain evidence="4">ATCC 34498</strain>
    </source>
</reference>
<dbReference type="InterPro" id="IPR016024">
    <property type="entry name" value="ARM-type_fold"/>
</dbReference>
<protein>
    <submittedName>
        <fullName evidence="4">ARM repeat-containing</fullName>
    </submittedName>
</protein>
<comment type="similarity">
    <text evidence="1">Belongs to the nuclear import and ribosome assembly adapter family.</text>
</comment>
<dbReference type="OrthoDB" id="288703at2759"/>
<evidence type="ECO:0000256" key="2">
    <source>
        <dbReference type="SAM" id="MobiDB-lite"/>
    </source>
</evidence>
<proteinExistence type="inferred from homology"/>
<keyword evidence="5" id="KW-1185">Reference proteome</keyword>
<name>A0A9P7B0E9_9HELO</name>
<dbReference type="InterPro" id="IPR052616">
    <property type="entry name" value="SYO1-like"/>
</dbReference>
<dbReference type="PANTHER" id="PTHR13347">
    <property type="entry name" value="HEAT REPEAT-CONTAINING PROTEIN 3"/>
    <property type="match status" value="1"/>
</dbReference>